<keyword evidence="1" id="KW-0812">Transmembrane</keyword>
<accession>A0A557RLE9</accession>
<proteinExistence type="predicted"/>
<dbReference type="Proteomes" id="UP000318349">
    <property type="component" value="Unassembled WGS sequence"/>
</dbReference>
<comment type="caution">
    <text evidence="2">The sequence shown here is derived from an EMBL/GenBank/DDBJ whole genome shotgun (WGS) entry which is preliminary data.</text>
</comment>
<evidence type="ECO:0008006" key="4">
    <source>
        <dbReference type="Google" id="ProtNLM"/>
    </source>
</evidence>
<reference evidence="2 3" key="1">
    <citation type="submission" date="2019-07" db="EMBL/GenBank/DDBJ databases">
        <title>The pathways for chlorine oxyanion respiration interact through the shared metabolite chlorate.</title>
        <authorList>
            <person name="Barnum T.P."/>
            <person name="Cheng Y."/>
            <person name="Hill K.A."/>
            <person name="Lucas L.N."/>
            <person name="Carlson H.K."/>
            <person name="Coates J.D."/>
        </authorList>
    </citation>
    <scope>NUCLEOTIDE SEQUENCE [LARGE SCALE GENOMIC DNA]</scope>
    <source>
        <strain evidence="2 3">SFB-1</strain>
    </source>
</reference>
<gene>
    <name evidence="2" type="ORF">FHP89_01935</name>
</gene>
<dbReference type="AlphaFoldDB" id="A0A557RLE9"/>
<evidence type="ECO:0000313" key="3">
    <source>
        <dbReference type="Proteomes" id="UP000318349"/>
    </source>
</evidence>
<evidence type="ECO:0000256" key="1">
    <source>
        <dbReference type="SAM" id="Phobius"/>
    </source>
</evidence>
<keyword evidence="1" id="KW-0472">Membrane</keyword>
<sequence length="308" mass="34777">MMSETGESAERSIIEHESKLPGLLAGILLVAAVLAVLAVGFYVLRFYDAPISGDPAAWGQLGDYLGGVLNPAFSFFALLGLLMTLAMQAKELRLSREVAKASQKALELSQIEMANSARALEQQNRAIDRQRFEQTFFAWLLHSRALFDSAKEKMNLDLEVIRLVKEANIQQWFRKENPNEPPVFQPREGLASEQAKSYERDFKVWFAYASRYQSAHTGLFGPALRSLSELFVWLGETDGENLDAARYVRIVLSQLSEYELLALFISYQLAVVSLTEHEVENYQIFRNLDPDRYPALDTIANSGRLTWG</sequence>
<protein>
    <recommendedName>
        <fullName evidence="4">Phage abortive infection protein</fullName>
    </recommendedName>
</protein>
<name>A0A557RLE9_9RHOO</name>
<feature type="transmembrane region" description="Helical" evidence="1">
    <location>
        <begin position="64"/>
        <end position="86"/>
    </location>
</feature>
<evidence type="ECO:0000313" key="2">
    <source>
        <dbReference type="EMBL" id="TVO79535.1"/>
    </source>
</evidence>
<keyword evidence="1" id="KW-1133">Transmembrane helix</keyword>
<organism evidence="2 3">
    <name type="scientific">Denitromonas halophila</name>
    <dbReference type="NCBI Taxonomy" id="1629404"/>
    <lineage>
        <taxon>Bacteria</taxon>
        <taxon>Pseudomonadati</taxon>
        <taxon>Pseudomonadota</taxon>
        <taxon>Betaproteobacteria</taxon>
        <taxon>Rhodocyclales</taxon>
        <taxon>Zoogloeaceae</taxon>
        <taxon>Denitromonas</taxon>
    </lineage>
</organism>
<feature type="transmembrane region" description="Helical" evidence="1">
    <location>
        <begin position="20"/>
        <end position="44"/>
    </location>
</feature>
<dbReference type="EMBL" id="VMNI01000002">
    <property type="protein sequence ID" value="TVO79535.1"/>
    <property type="molecule type" value="Genomic_DNA"/>
</dbReference>